<proteinExistence type="predicted"/>
<evidence type="ECO:0000313" key="3">
    <source>
        <dbReference type="Proteomes" id="UP000838878"/>
    </source>
</evidence>
<feature type="compositionally biased region" description="Basic and acidic residues" evidence="1">
    <location>
        <begin position="228"/>
        <end position="237"/>
    </location>
</feature>
<feature type="non-terminal residue" evidence="2">
    <location>
        <position position="316"/>
    </location>
</feature>
<feature type="region of interest" description="Disordered" evidence="1">
    <location>
        <begin position="212"/>
        <end position="254"/>
    </location>
</feature>
<name>A0A8J9VA32_9NEOP</name>
<dbReference type="OrthoDB" id="10058156at2759"/>
<reference evidence="2" key="1">
    <citation type="submission" date="2021-12" db="EMBL/GenBank/DDBJ databases">
        <authorList>
            <person name="Martin H S."/>
        </authorList>
    </citation>
    <scope>NUCLEOTIDE SEQUENCE</scope>
</reference>
<dbReference type="AlphaFoldDB" id="A0A8J9VA32"/>
<keyword evidence="3" id="KW-1185">Reference proteome</keyword>
<dbReference type="Proteomes" id="UP000838878">
    <property type="component" value="Chromosome 12"/>
</dbReference>
<organism evidence="2 3">
    <name type="scientific">Brenthis ino</name>
    <name type="common">lesser marbled fritillary</name>
    <dbReference type="NCBI Taxonomy" id="405034"/>
    <lineage>
        <taxon>Eukaryota</taxon>
        <taxon>Metazoa</taxon>
        <taxon>Ecdysozoa</taxon>
        <taxon>Arthropoda</taxon>
        <taxon>Hexapoda</taxon>
        <taxon>Insecta</taxon>
        <taxon>Pterygota</taxon>
        <taxon>Neoptera</taxon>
        <taxon>Endopterygota</taxon>
        <taxon>Lepidoptera</taxon>
        <taxon>Glossata</taxon>
        <taxon>Ditrysia</taxon>
        <taxon>Papilionoidea</taxon>
        <taxon>Nymphalidae</taxon>
        <taxon>Heliconiinae</taxon>
        <taxon>Argynnini</taxon>
        <taxon>Brenthis</taxon>
    </lineage>
</organism>
<gene>
    <name evidence="2" type="ORF">BINO364_LOCUS4637</name>
</gene>
<protein>
    <submittedName>
        <fullName evidence="2">Uncharacterized protein</fullName>
    </submittedName>
</protein>
<dbReference type="EMBL" id="OV170232">
    <property type="protein sequence ID" value="CAH0718103.1"/>
    <property type="molecule type" value="Genomic_DNA"/>
</dbReference>
<evidence type="ECO:0000256" key="1">
    <source>
        <dbReference type="SAM" id="MobiDB-lite"/>
    </source>
</evidence>
<accession>A0A8J9VA32</accession>
<dbReference type="Gene3D" id="2.30.30.140">
    <property type="match status" value="1"/>
</dbReference>
<sequence length="316" mass="36829">MDWDPGSVYSIINTKMWRKIGSPSLMQAPTLKAYCNFKLKPKGLTDITVEVDNRSLILPVIVMKHAEPMLFGLQWSESFDMIFPEPVYSIKKIAMTTNMSLRRVLDTHTRLFDGKSPAQMMFGRRLTCELDNARPNLKHQLRFKQLQADILNENTEAFRPGDNVYIRDKVMKQWKPGVIKQRTHKYSYKVNTPDGTERRMHADHIRPRAMDRENDTKAEHTPISSTWFEHKAPDRKQPNSSEKSTEPVTPIKASIPNITPTETITIQSTPRRRSLIAETIEQDRLTNESNKDREYKAIQRRSKRTIKPPRRLIEEM</sequence>
<dbReference type="CDD" id="cd04508">
    <property type="entry name" value="Tudor_SF"/>
    <property type="match status" value="1"/>
</dbReference>
<evidence type="ECO:0000313" key="2">
    <source>
        <dbReference type="EMBL" id="CAH0718103.1"/>
    </source>
</evidence>